<evidence type="ECO:0000256" key="1">
    <source>
        <dbReference type="ARBA" id="ARBA00022845"/>
    </source>
</evidence>
<organism evidence="6">
    <name type="scientific">Acidobacterium capsulatum</name>
    <dbReference type="NCBI Taxonomy" id="33075"/>
    <lineage>
        <taxon>Bacteria</taxon>
        <taxon>Pseudomonadati</taxon>
        <taxon>Acidobacteriota</taxon>
        <taxon>Terriglobia</taxon>
        <taxon>Terriglobales</taxon>
        <taxon>Acidobacteriaceae</taxon>
        <taxon>Acidobacterium</taxon>
    </lineage>
</organism>
<dbReference type="InterPro" id="IPR050574">
    <property type="entry name" value="HPF/YfiA_ribosome-assoc"/>
</dbReference>
<dbReference type="Gene3D" id="3.30.160.100">
    <property type="entry name" value="Ribosome hibernation promotion factor-like"/>
    <property type="match status" value="1"/>
</dbReference>
<dbReference type="InterPro" id="IPR038416">
    <property type="entry name" value="Ribosom_S30AE_C_sf"/>
</dbReference>
<dbReference type="PANTHER" id="PTHR33231:SF1">
    <property type="entry name" value="30S RIBOSOMAL PROTEIN"/>
    <property type="match status" value="1"/>
</dbReference>
<accession>A0A7V5CSI0</accession>
<keyword evidence="1" id="KW-0810">Translation regulation</keyword>
<evidence type="ECO:0000256" key="4">
    <source>
        <dbReference type="SAM" id="MobiDB-lite"/>
    </source>
</evidence>
<dbReference type="EMBL" id="DTKL01000019">
    <property type="protein sequence ID" value="HGY93778.1"/>
    <property type="molecule type" value="Genomic_DNA"/>
</dbReference>
<dbReference type="Gene3D" id="3.30.505.50">
    <property type="entry name" value="Sigma 54 modulation/S30EA ribosomal protein, C-terminal domain"/>
    <property type="match status" value="1"/>
</dbReference>
<name>A0A7V5CSI0_9BACT</name>
<dbReference type="InterPro" id="IPR003489">
    <property type="entry name" value="RHF/RaiA"/>
</dbReference>
<feature type="region of interest" description="Disordered" evidence="4">
    <location>
        <begin position="94"/>
        <end position="149"/>
    </location>
</feature>
<evidence type="ECO:0000256" key="3">
    <source>
        <dbReference type="ARBA" id="ARBA00041148"/>
    </source>
</evidence>
<evidence type="ECO:0000259" key="5">
    <source>
        <dbReference type="Pfam" id="PF16321"/>
    </source>
</evidence>
<dbReference type="CDD" id="cd00552">
    <property type="entry name" value="RaiA"/>
    <property type="match status" value="1"/>
</dbReference>
<dbReference type="GO" id="GO:0022627">
    <property type="term" value="C:cytosolic small ribosomal subunit"/>
    <property type="evidence" value="ECO:0007669"/>
    <property type="project" value="TreeGrafter"/>
</dbReference>
<protein>
    <recommendedName>
        <fullName evidence="3">Ribosome hibernation promoting factor</fullName>
    </recommendedName>
</protein>
<sequence>MQIEYTGRHVHVNQACRALCEEGLERVSKLLGRILSAHVVLSNEKHRCMAEITIEIRANKLVSTAESTSMEAAVRMALDKAETQAKRFKQKMVTKKRVPKEEKVSAEPELTRPRRATAVKRSADRKAAEAPVGATVNGTASTKKSTPGKPVVPVMVHSFPAKTPVIEPHVVRSLDSVAMRPMTLEEAVKEAEFRDREVFVFRNNKGIVCVLHRKRDGKMELIEAP</sequence>
<comment type="caution">
    <text evidence="6">The sequence shown here is derived from an EMBL/GenBank/DDBJ whole genome shotgun (WGS) entry which is preliminary data.</text>
</comment>
<dbReference type="Pfam" id="PF02482">
    <property type="entry name" value="Ribosomal_S30AE"/>
    <property type="match status" value="1"/>
</dbReference>
<feature type="domain" description="Sigma 54 modulation/S30EA ribosomal protein C-terminal" evidence="5">
    <location>
        <begin position="167"/>
        <end position="218"/>
    </location>
</feature>
<dbReference type="SUPFAM" id="SSF69754">
    <property type="entry name" value="Ribosome binding protein Y (YfiA homologue)"/>
    <property type="match status" value="1"/>
</dbReference>
<reference evidence="6" key="1">
    <citation type="journal article" date="2020" name="mSystems">
        <title>Genome- and Community-Level Interaction Insights into Carbon Utilization and Element Cycling Functions of Hydrothermarchaeota in Hydrothermal Sediment.</title>
        <authorList>
            <person name="Zhou Z."/>
            <person name="Liu Y."/>
            <person name="Xu W."/>
            <person name="Pan J."/>
            <person name="Luo Z.H."/>
            <person name="Li M."/>
        </authorList>
    </citation>
    <scope>NUCLEOTIDE SEQUENCE [LARGE SCALE GENOMIC DNA]</scope>
    <source>
        <strain evidence="6">SpSt-855</strain>
    </source>
</reference>
<evidence type="ECO:0000313" key="6">
    <source>
        <dbReference type="EMBL" id="HGY93778.1"/>
    </source>
</evidence>
<dbReference type="GO" id="GO:0045900">
    <property type="term" value="P:negative regulation of translational elongation"/>
    <property type="evidence" value="ECO:0007669"/>
    <property type="project" value="TreeGrafter"/>
</dbReference>
<evidence type="ECO:0000256" key="2">
    <source>
        <dbReference type="ARBA" id="ARBA00038695"/>
    </source>
</evidence>
<feature type="compositionally biased region" description="Polar residues" evidence="4">
    <location>
        <begin position="136"/>
        <end position="145"/>
    </location>
</feature>
<feature type="compositionally biased region" description="Basic and acidic residues" evidence="4">
    <location>
        <begin position="99"/>
        <end position="112"/>
    </location>
</feature>
<dbReference type="NCBIfam" id="TIGR00741">
    <property type="entry name" value="yfiA"/>
    <property type="match status" value="1"/>
</dbReference>
<dbReference type="GO" id="GO:0043024">
    <property type="term" value="F:ribosomal small subunit binding"/>
    <property type="evidence" value="ECO:0007669"/>
    <property type="project" value="TreeGrafter"/>
</dbReference>
<dbReference type="InterPro" id="IPR032528">
    <property type="entry name" value="Ribosom_S30AE_C"/>
</dbReference>
<dbReference type="Pfam" id="PF16321">
    <property type="entry name" value="Ribosom_S30AE_C"/>
    <property type="match status" value="1"/>
</dbReference>
<comment type="subunit">
    <text evidence="2">Associates exclusively with 100S ribosomes, which are dimers of 70S ribosomes.</text>
</comment>
<proteinExistence type="predicted"/>
<dbReference type="AlphaFoldDB" id="A0A7V5CSI0"/>
<gene>
    <name evidence="6" type="primary">raiA</name>
    <name evidence="6" type="ORF">ENW50_03690</name>
</gene>
<dbReference type="PANTHER" id="PTHR33231">
    <property type="entry name" value="30S RIBOSOMAL PROTEIN"/>
    <property type="match status" value="1"/>
</dbReference>
<dbReference type="InterPro" id="IPR036567">
    <property type="entry name" value="RHF-like"/>
</dbReference>